<organism evidence="3 4">
    <name type="scientific">Gemmata massiliana</name>
    <dbReference type="NCBI Taxonomy" id="1210884"/>
    <lineage>
        <taxon>Bacteria</taxon>
        <taxon>Pseudomonadati</taxon>
        <taxon>Planctomycetota</taxon>
        <taxon>Planctomycetia</taxon>
        <taxon>Gemmatales</taxon>
        <taxon>Gemmataceae</taxon>
        <taxon>Gemmata</taxon>
    </lineage>
</organism>
<dbReference type="AlphaFoldDB" id="A0A6P2D0R0"/>
<evidence type="ECO:0000256" key="1">
    <source>
        <dbReference type="SAM" id="MobiDB-lite"/>
    </source>
</evidence>
<reference evidence="3 4" key="1">
    <citation type="submission" date="2019-05" db="EMBL/GenBank/DDBJ databases">
        <authorList>
            <consortium name="Science for Life Laboratories"/>
        </authorList>
    </citation>
    <scope>NUCLEOTIDE SEQUENCE [LARGE SCALE GENOMIC DNA]</scope>
    <source>
        <strain evidence="3">Soil9</strain>
    </source>
</reference>
<dbReference type="KEGG" id="gms:SOIL9_27660"/>
<dbReference type="Proteomes" id="UP000464178">
    <property type="component" value="Chromosome"/>
</dbReference>
<evidence type="ECO:0000256" key="2">
    <source>
        <dbReference type="SAM" id="Phobius"/>
    </source>
</evidence>
<keyword evidence="4" id="KW-1185">Reference proteome</keyword>
<dbReference type="EMBL" id="LR593886">
    <property type="protein sequence ID" value="VTR94948.1"/>
    <property type="molecule type" value="Genomic_DNA"/>
</dbReference>
<dbReference type="RefSeq" id="WP_162669424.1">
    <property type="nucleotide sequence ID" value="NZ_LR593886.1"/>
</dbReference>
<evidence type="ECO:0000313" key="4">
    <source>
        <dbReference type="Proteomes" id="UP000464178"/>
    </source>
</evidence>
<proteinExistence type="predicted"/>
<evidence type="ECO:0000313" key="3">
    <source>
        <dbReference type="EMBL" id="VTR94948.1"/>
    </source>
</evidence>
<gene>
    <name evidence="3" type="ORF">SOIL9_27660</name>
</gene>
<name>A0A6P2D0R0_9BACT</name>
<feature type="region of interest" description="Disordered" evidence="1">
    <location>
        <begin position="126"/>
        <end position="186"/>
    </location>
</feature>
<accession>A0A6P2D0R0</accession>
<keyword evidence="2" id="KW-0812">Transmembrane</keyword>
<feature type="transmembrane region" description="Helical" evidence="2">
    <location>
        <begin position="98"/>
        <end position="122"/>
    </location>
</feature>
<keyword evidence="2" id="KW-0472">Membrane</keyword>
<keyword evidence="2" id="KW-1133">Transmembrane helix</keyword>
<sequence>MTPAQLELITAAVDGELSPTETRGLNHLLSTSAEARTLHAKLQADRDRVRALPRVAPSADLKAKVMTRVAALAPAPHVKPKSIIQPAPVRVRSRSGGVLAWVPLALAASVFLCVATASFMYFSKQGGSPSVAKDNGPGAELPPHTGTPSITPSPIDPRPDRPNPGTIVQNDPSVPSAPAPHAPAPTEVAIAPEPRSTTPDLIGFPLVPKLPPFERVEVRVPFLRSATDLGREDVTQELLNELRRDPDPVFKFDLFVRDTARGAEVFQNAAKASGLTVSADSATLEKLKKKQAHAVVIYTESLTAAELTALFAKLSSEDAKFSPKVCDSLHAGPVVRSDELELKAILGADVGLFKRAGQGGDKMHDKSEPKHVSAGTIDSVVKSVTTPSASTKPGEKHAVLLTWQTTHPTIGRTNPAASTELKHYLSKRGNRKPNAVPAIIVIRSVG</sequence>
<protein>
    <submittedName>
        <fullName evidence="3">Uncharacterized protein</fullName>
    </submittedName>
</protein>